<feature type="transmembrane region" description="Helical" evidence="7">
    <location>
        <begin position="36"/>
        <end position="57"/>
    </location>
</feature>
<dbReference type="SUPFAM" id="SSF103473">
    <property type="entry name" value="MFS general substrate transporter"/>
    <property type="match status" value="1"/>
</dbReference>
<keyword evidence="4 7" id="KW-1133">Transmembrane helix</keyword>
<dbReference type="InterPro" id="IPR020846">
    <property type="entry name" value="MFS_dom"/>
</dbReference>
<keyword evidence="5 7" id="KW-0472">Membrane</keyword>
<keyword evidence="3 7" id="KW-0812">Transmembrane</keyword>
<dbReference type="EMBL" id="KL198047">
    <property type="protein sequence ID" value="KDQ12903.1"/>
    <property type="molecule type" value="Genomic_DNA"/>
</dbReference>
<dbReference type="InterPro" id="IPR011701">
    <property type="entry name" value="MFS"/>
</dbReference>
<evidence type="ECO:0000256" key="1">
    <source>
        <dbReference type="ARBA" id="ARBA00004141"/>
    </source>
</evidence>
<evidence type="ECO:0000313" key="9">
    <source>
        <dbReference type="EMBL" id="KDQ12903.1"/>
    </source>
</evidence>
<feature type="region of interest" description="Disordered" evidence="6">
    <location>
        <begin position="240"/>
        <end position="272"/>
    </location>
</feature>
<dbReference type="GO" id="GO:0016020">
    <property type="term" value="C:membrane"/>
    <property type="evidence" value="ECO:0007669"/>
    <property type="project" value="UniProtKB-SubCell"/>
</dbReference>
<dbReference type="OrthoDB" id="419616at2759"/>
<feature type="transmembrane region" description="Helical" evidence="7">
    <location>
        <begin position="463"/>
        <end position="483"/>
    </location>
</feature>
<dbReference type="GO" id="GO:0022857">
    <property type="term" value="F:transmembrane transporter activity"/>
    <property type="evidence" value="ECO:0007669"/>
    <property type="project" value="InterPro"/>
</dbReference>
<evidence type="ECO:0000313" key="10">
    <source>
        <dbReference type="Proteomes" id="UP000027195"/>
    </source>
</evidence>
<protein>
    <recommendedName>
        <fullName evidence="8">Major facilitator superfamily (MFS) profile domain-containing protein</fullName>
    </recommendedName>
</protein>
<dbReference type="PANTHER" id="PTHR23504">
    <property type="entry name" value="MAJOR FACILITATOR SUPERFAMILY DOMAIN-CONTAINING PROTEIN 10"/>
    <property type="match status" value="1"/>
</dbReference>
<feature type="transmembrane region" description="Helical" evidence="7">
    <location>
        <begin position="288"/>
        <end position="309"/>
    </location>
</feature>
<dbReference type="PANTHER" id="PTHR23504:SF15">
    <property type="entry name" value="MAJOR FACILITATOR SUPERFAMILY (MFS) PROFILE DOMAIN-CONTAINING PROTEIN"/>
    <property type="match status" value="1"/>
</dbReference>
<feature type="domain" description="Major facilitator superfamily (MFS) profile" evidence="8">
    <location>
        <begin position="38"/>
        <end position="490"/>
    </location>
</feature>
<dbReference type="PROSITE" id="PS50850">
    <property type="entry name" value="MFS"/>
    <property type="match status" value="1"/>
</dbReference>
<dbReference type="InParanoid" id="A0A067MAX8"/>
<dbReference type="HOGENOM" id="CLU_001265_54_6_1"/>
<evidence type="ECO:0000256" key="4">
    <source>
        <dbReference type="ARBA" id="ARBA00022989"/>
    </source>
</evidence>
<feature type="transmembrane region" description="Helical" evidence="7">
    <location>
        <begin position="135"/>
        <end position="155"/>
    </location>
</feature>
<dbReference type="Proteomes" id="UP000027195">
    <property type="component" value="Unassembled WGS sequence"/>
</dbReference>
<feature type="transmembrane region" description="Helical" evidence="7">
    <location>
        <begin position="393"/>
        <end position="417"/>
    </location>
</feature>
<evidence type="ECO:0000256" key="7">
    <source>
        <dbReference type="SAM" id="Phobius"/>
    </source>
</evidence>
<sequence>MRSETTRLLARDDEEELFCSPEITEKEAASVTPLPWGPLTIILLLNMVAPMAFELIYPFVNQMIVDIGVVEDPELVGFYSGLVESSFCLFQLLTILPCSYASDRFGRKPVIVIGMAGLAVSMIFFPLSRSLSSMIMFRCLSGALGGCWAAIKIMVGEMTDKTNQSLAFTGLGITYRIGQIIGLPLGGFLSHPERTWEIFRSPFWLMYPYALPCFVGAGSAAIFVFLGAAFLSETQPSKVKKVRRPSTSKRTSYGSSRSSSQSSTASTDTLVNPEPKSLSMVSALTKEVVAVLISNLAMGILAEMMFSLYPLFGYTSIESGGLGIDESGIGMQMSVRALMHIVAFLGFEPLRSRMGTIRLYQCTMALWPISALFFPFVNYLARQYGSADAWPVRIALLAFFAVWSFCGFAWTCVGLMVTDVCPSPAAIAAVNGLSQMSIVLPQAIAPAAATSLFAYSIKSNVAGGNLIWIVFFVYGCLAGIHSLTLREPTTDWRLEKEIDE</sequence>
<comment type="subcellular location">
    <subcellularLocation>
        <location evidence="1">Membrane</location>
        <topology evidence="1">Multi-pass membrane protein</topology>
    </subcellularLocation>
</comment>
<feature type="transmembrane region" description="Helical" evidence="7">
    <location>
        <begin position="167"/>
        <end position="189"/>
    </location>
</feature>
<feature type="compositionally biased region" description="Low complexity" evidence="6">
    <location>
        <begin position="248"/>
        <end position="269"/>
    </location>
</feature>
<evidence type="ECO:0000256" key="3">
    <source>
        <dbReference type="ARBA" id="ARBA00022692"/>
    </source>
</evidence>
<feature type="transmembrane region" description="Helical" evidence="7">
    <location>
        <begin position="359"/>
        <end position="381"/>
    </location>
</feature>
<name>A0A067MAX8_BOTB1</name>
<evidence type="ECO:0000259" key="8">
    <source>
        <dbReference type="PROSITE" id="PS50850"/>
    </source>
</evidence>
<feature type="transmembrane region" description="Helical" evidence="7">
    <location>
        <begin position="329"/>
        <end position="347"/>
    </location>
</feature>
<feature type="transmembrane region" description="Helical" evidence="7">
    <location>
        <begin position="209"/>
        <end position="231"/>
    </location>
</feature>
<accession>A0A067MAX8</accession>
<evidence type="ECO:0000256" key="2">
    <source>
        <dbReference type="ARBA" id="ARBA00022448"/>
    </source>
</evidence>
<feature type="transmembrane region" description="Helical" evidence="7">
    <location>
        <begin position="77"/>
        <end position="98"/>
    </location>
</feature>
<dbReference type="AlphaFoldDB" id="A0A067MAX8"/>
<gene>
    <name evidence="9" type="ORF">BOTBODRAFT_404881</name>
</gene>
<proteinExistence type="predicted"/>
<dbReference type="InterPro" id="IPR036259">
    <property type="entry name" value="MFS_trans_sf"/>
</dbReference>
<dbReference type="Gene3D" id="1.20.1250.20">
    <property type="entry name" value="MFS general substrate transporter like domains"/>
    <property type="match status" value="1"/>
</dbReference>
<reference evidence="10" key="1">
    <citation type="journal article" date="2014" name="Proc. Natl. Acad. Sci. U.S.A.">
        <title>Extensive sampling of basidiomycete genomes demonstrates inadequacy of the white-rot/brown-rot paradigm for wood decay fungi.</title>
        <authorList>
            <person name="Riley R."/>
            <person name="Salamov A.A."/>
            <person name="Brown D.W."/>
            <person name="Nagy L.G."/>
            <person name="Floudas D."/>
            <person name="Held B.W."/>
            <person name="Levasseur A."/>
            <person name="Lombard V."/>
            <person name="Morin E."/>
            <person name="Otillar R."/>
            <person name="Lindquist E.A."/>
            <person name="Sun H."/>
            <person name="LaButti K.M."/>
            <person name="Schmutz J."/>
            <person name="Jabbour D."/>
            <person name="Luo H."/>
            <person name="Baker S.E."/>
            <person name="Pisabarro A.G."/>
            <person name="Walton J.D."/>
            <person name="Blanchette R.A."/>
            <person name="Henrissat B."/>
            <person name="Martin F."/>
            <person name="Cullen D."/>
            <person name="Hibbett D.S."/>
            <person name="Grigoriev I.V."/>
        </authorList>
    </citation>
    <scope>NUCLEOTIDE SEQUENCE [LARGE SCALE GENOMIC DNA]</scope>
    <source>
        <strain evidence="10">FD-172 SS1</strain>
    </source>
</reference>
<keyword evidence="10" id="KW-1185">Reference proteome</keyword>
<dbReference type="Pfam" id="PF07690">
    <property type="entry name" value="MFS_1"/>
    <property type="match status" value="1"/>
</dbReference>
<evidence type="ECO:0000256" key="6">
    <source>
        <dbReference type="SAM" id="MobiDB-lite"/>
    </source>
</evidence>
<keyword evidence="2" id="KW-0813">Transport</keyword>
<organism evidence="9 10">
    <name type="scientific">Botryobasidium botryosum (strain FD-172 SS1)</name>
    <dbReference type="NCBI Taxonomy" id="930990"/>
    <lineage>
        <taxon>Eukaryota</taxon>
        <taxon>Fungi</taxon>
        <taxon>Dikarya</taxon>
        <taxon>Basidiomycota</taxon>
        <taxon>Agaricomycotina</taxon>
        <taxon>Agaricomycetes</taxon>
        <taxon>Cantharellales</taxon>
        <taxon>Botryobasidiaceae</taxon>
        <taxon>Botryobasidium</taxon>
    </lineage>
</organism>
<evidence type="ECO:0000256" key="5">
    <source>
        <dbReference type="ARBA" id="ARBA00023136"/>
    </source>
</evidence>
<feature type="transmembrane region" description="Helical" evidence="7">
    <location>
        <begin position="110"/>
        <end position="129"/>
    </location>
</feature>